<dbReference type="CDD" id="cd00028">
    <property type="entry name" value="B_lectin"/>
    <property type="match status" value="2"/>
</dbReference>
<name>A0AAD5J413_ACENE</name>
<dbReference type="SMART" id="SM00108">
    <property type="entry name" value="B_lectin"/>
    <property type="match status" value="3"/>
</dbReference>
<dbReference type="InterPro" id="IPR000719">
    <property type="entry name" value="Prot_kinase_dom"/>
</dbReference>
<evidence type="ECO:0000256" key="1">
    <source>
        <dbReference type="ARBA" id="ARBA00022729"/>
    </source>
</evidence>
<dbReference type="InterPro" id="IPR001245">
    <property type="entry name" value="Ser-Thr/Tyr_kinase_cat_dom"/>
</dbReference>
<dbReference type="GO" id="GO:0004672">
    <property type="term" value="F:protein kinase activity"/>
    <property type="evidence" value="ECO:0007669"/>
    <property type="project" value="InterPro"/>
</dbReference>
<dbReference type="CDD" id="cd01098">
    <property type="entry name" value="PAN_AP_plant"/>
    <property type="match status" value="2"/>
</dbReference>
<reference evidence="9" key="2">
    <citation type="submission" date="2023-02" db="EMBL/GenBank/DDBJ databases">
        <authorList>
            <person name="Swenson N.G."/>
            <person name="Wegrzyn J.L."/>
            <person name="Mcevoy S.L."/>
        </authorList>
    </citation>
    <scope>NUCLEOTIDE SEQUENCE</scope>
    <source>
        <strain evidence="9">91603</strain>
        <tissue evidence="9">Leaf</tissue>
    </source>
</reference>
<dbReference type="Pfam" id="PF08276">
    <property type="entry name" value="PAN_2"/>
    <property type="match status" value="2"/>
</dbReference>
<evidence type="ECO:0000256" key="2">
    <source>
        <dbReference type="ARBA" id="ARBA00023157"/>
    </source>
</evidence>
<dbReference type="InterPro" id="IPR036426">
    <property type="entry name" value="Bulb-type_lectin_dom_sf"/>
</dbReference>
<dbReference type="Proteomes" id="UP001064489">
    <property type="component" value="Chromosome 3"/>
</dbReference>
<dbReference type="PROSITE" id="PS50011">
    <property type="entry name" value="PROTEIN_KINASE_DOM"/>
    <property type="match status" value="1"/>
</dbReference>
<keyword evidence="10" id="KW-1185">Reference proteome</keyword>
<evidence type="ECO:0000256" key="5">
    <source>
        <dbReference type="SAM" id="SignalP"/>
    </source>
</evidence>
<dbReference type="InterPro" id="IPR001480">
    <property type="entry name" value="Bulb-type_lectin_dom"/>
</dbReference>
<feature type="transmembrane region" description="Helical" evidence="4">
    <location>
        <begin position="850"/>
        <end position="871"/>
    </location>
</feature>
<dbReference type="PANTHER" id="PTHR32444">
    <property type="entry name" value="BULB-TYPE LECTIN DOMAIN-CONTAINING PROTEIN"/>
    <property type="match status" value="1"/>
</dbReference>
<feature type="domain" description="Apple" evidence="8">
    <location>
        <begin position="753"/>
        <end position="837"/>
    </location>
</feature>
<dbReference type="Pfam" id="PF00954">
    <property type="entry name" value="S_locus_glycop"/>
    <property type="match status" value="2"/>
</dbReference>
<dbReference type="AlphaFoldDB" id="A0AAD5J413"/>
<evidence type="ECO:0000313" key="9">
    <source>
        <dbReference type="EMBL" id="KAI9185691.1"/>
    </source>
</evidence>
<proteinExistence type="predicted"/>
<dbReference type="PROSITE" id="PS50927">
    <property type="entry name" value="BULB_LECTIN"/>
    <property type="match status" value="2"/>
</dbReference>
<dbReference type="SUPFAM" id="SSF51110">
    <property type="entry name" value="alpha-D-mannose-specific plant lectins"/>
    <property type="match status" value="3"/>
</dbReference>
<feature type="signal peptide" evidence="5">
    <location>
        <begin position="1"/>
        <end position="25"/>
    </location>
</feature>
<gene>
    <name evidence="9" type="ORF">LWI28_009777</name>
</gene>
<dbReference type="GO" id="GO:0048544">
    <property type="term" value="P:recognition of pollen"/>
    <property type="evidence" value="ECO:0007669"/>
    <property type="project" value="InterPro"/>
</dbReference>
<dbReference type="Pfam" id="PF01453">
    <property type="entry name" value="B_lectin"/>
    <property type="match status" value="3"/>
</dbReference>
<evidence type="ECO:0000259" key="6">
    <source>
        <dbReference type="PROSITE" id="PS50011"/>
    </source>
</evidence>
<dbReference type="InterPro" id="IPR003609">
    <property type="entry name" value="Pan_app"/>
</dbReference>
<dbReference type="PROSITE" id="PS50948">
    <property type="entry name" value="PAN"/>
    <property type="match status" value="1"/>
</dbReference>
<keyword evidence="4" id="KW-0472">Membrane</keyword>
<evidence type="ECO:0000259" key="7">
    <source>
        <dbReference type="PROSITE" id="PS50927"/>
    </source>
</evidence>
<organism evidence="9 10">
    <name type="scientific">Acer negundo</name>
    <name type="common">Box elder</name>
    <dbReference type="NCBI Taxonomy" id="4023"/>
    <lineage>
        <taxon>Eukaryota</taxon>
        <taxon>Viridiplantae</taxon>
        <taxon>Streptophyta</taxon>
        <taxon>Embryophyta</taxon>
        <taxon>Tracheophyta</taxon>
        <taxon>Spermatophyta</taxon>
        <taxon>Magnoliopsida</taxon>
        <taxon>eudicotyledons</taxon>
        <taxon>Gunneridae</taxon>
        <taxon>Pentapetalae</taxon>
        <taxon>rosids</taxon>
        <taxon>malvids</taxon>
        <taxon>Sapindales</taxon>
        <taxon>Sapindaceae</taxon>
        <taxon>Hippocastanoideae</taxon>
        <taxon>Acereae</taxon>
        <taxon>Acer</taxon>
    </lineage>
</organism>
<dbReference type="InterPro" id="IPR000858">
    <property type="entry name" value="S_locus_glycoprot_dom"/>
</dbReference>
<keyword evidence="1 5" id="KW-0732">Signal</keyword>
<dbReference type="GO" id="GO:0005524">
    <property type="term" value="F:ATP binding"/>
    <property type="evidence" value="ECO:0007669"/>
    <property type="project" value="InterPro"/>
</dbReference>
<sequence length="1241" mass="138195">MENSFVLVFVIGLLSLSNFPKSSIAADTITPNGSITHPETIISAGGRFELGFFSPKNSTNHYVGIGYREVSPQAVVWVANREYPILSSSASLSIGSDGNIIIFDGKMHYFVTNTSSSNTTNATLLDSGNLILINHNSQVLWQSFDYPTDTLLLGMKLGYDHVTGVSWSLVSWNSSLDPAPGVFSLALALGPQLKREQLNIAVCTEKSNYVTWADDLGNSTISRIVLDVSGQLKLQSWSRTDGVQEWHTVQVSTCGRSGCGAFSICNKTAQMPCGCLPGFKSESNDSWAQEPGDIWAVHARRCVRKAGLGCNSSSLSKKDRFLRINYTDLPINPLKLDVRSSMECESASLSNCSWIAYSFDEGTGSCFVRDNDLLDLKQLLEGDENGKNFYLRLADSEFDSLESNPGYKKNTGNKRQLWIIATLTISLTVVALSFVMLCFSVVAVTDSISQGRVVTRSDTIVSAGKVFELGFFTIGNSSNYYVGIWYKQISVRTIVWVANRDLPLTSSSPALTINNEGNLVIVDGRITYEVSDNALSQNTSAILLDSGNFVLRNENFDVLWKSFDYPSDTLLPGMKLGYSIKNKKLWSIRSWRDVDDPEVGAAELKMDPKRPKELFLIRNSELAWQSDGAWREGRFNLMPEMISNHTFNYSFYTNENEAYFIYFLYNSSIPSRFLIDVSGQLKQLLWLEKNQIWGLFWAQPRYECDIYSYCGPFSSCSNYTESFCRCLDGFIPSENWKQKDQSGGCVRRIPLRCEDSSDNSGEDRFLRIDDVKFPLSPKTSRVHAAEECKLACFNSCSCNAYAYNGSGVCYLWDAELLNLEQLSDGHPDGQTIYLKLAASEFLNPGGNKQLIWIVAVIVPLAVLLPASYIFCRWRTKRKAKEEIEISQDMLLFDMNMSVETSTSELSIGDGAGKGKSKDSWFPLFSLASVSAATDNFSAENKLGEGGFGPVYKGNLLNGQEVAVKRLSRQSGQGLEELKNETMLIAKLQHRNLVWFRNGHCVKSLPPSIVMVTAYPVCNSSLLDAAFISGKLSFGEETRLQSPLRQHENYSKQYDIACLSSVIILNTIVNGEPLFLLFFLFFLSIELILAADTITPTRFIRDGETLVSSRESFELAFFSPVNSTKRTVENPVAKLLDSGNLVLTDNFSTGSESYLWQSFDYPLDTLLPGMKLGWGLKTGVERYLTSWKSADDPSYGDFTFRLDIHVSPQVFIYNGSTKVSRSGPWNGVSLEEFLKAQTLILS</sequence>
<feature type="domain" description="Protein kinase" evidence="6">
    <location>
        <begin position="936"/>
        <end position="1241"/>
    </location>
</feature>
<dbReference type="SUPFAM" id="SSF56112">
    <property type="entry name" value="Protein kinase-like (PK-like)"/>
    <property type="match status" value="1"/>
</dbReference>
<keyword evidence="3" id="KW-0325">Glycoprotein</keyword>
<dbReference type="EMBL" id="JAJSOW010000100">
    <property type="protein sequence ID" value="KAI9185691.1"/>
    <property type="molecule type" value="Genomic_DNA"/>
</dbReference>
<evidence type="ECO:0000259" key="8">
    <source>
        <dbReference type="PROSITE" id="PS50948"/>
    </source>
</evidence>
<dbReference type="Gene3D" id="2.90.10.10">
    <property type="entry name" value="Bulb-type lectin domain"/>
    <property type="match status" value="2"/>
</dbReference>
<protein>
    <submittedName>
        <fullName evidence="9">Uncharacterized protein</fullName>
    </submittedName>
</protein>
<reference evidence="9" key="1">
    <citation type="journal article" date="2022" name="Plant J.">
        <title>Strategies of tolerance reflected in two North American maple genomes.</title>
        <authorList>
            <person name="McEvoy S.L."/>
            <person name="Sezen U.U."/>
            <person name="Trouern-Trend A."/>
            <person name="McMahon S.M."/>
            <person name="Schaberg P.G."/>
            <person name="Yang J."/>
            <person name="Wegrzyn J.L."/>
            <person name="Swenson N.G."/>
        </authorList>
    </citation>
    <scope>NUCLEOTIDE SEQUENCE</scope>
    <source>
        <strain evidence="9">91603</strain>
    </source>
</reference>
<comment type="caution">
    <text evidence="9">The sequence shown here is derived from an EMBL/GenBank/DDBJ whole genome shotgun (WGS) entry which is preliminary data.</text>
</comment>
<dbReference type="InterPro" id="IPR011009">
    <property type="entry name" value="Kinase-like_dom_sf"/>
</dbReference>
<feature type="domain" description="Bulb-type lectin" evidence="7">
    <location>
        <begin position="26"/>
        <end position="145"/>
    </location>
</feature>
<dbReference type="PANTHER" id="PTHR32444:SF247">
    <property type="entry name" value="OS01G0958200 PROTEIN"/>
    <property type="match status" value="1"/>
</dbReference>
<evidence type="ECO:0000256" key="4">
    <source>
        <dbReference type="SAM" id="Phobius"/>
    </source>
</evidence>
<evidence type="ECO:0000313" key="10">
    <source>
        <dbReference type="Proteomes" id="UP001064489"/>
    </source>
</evidence>
<dbReference type="SMART" id="SM00473">
    <property type="entry name" value="PAN_AP"/>
    <property type="match status" value="2"/>
</dbReference>
<keyword evidence="4" id="KW-1133">Transmembrane helix</keyword>
<feature type="domain" description="Bulb-type lectin" evidence="7">
    <location>
        <begin position="445"/>
        <end position="564"/>
    </location>
</feature>
<dbReference type="FunFam" id="2.90.10.10:FF:000005">
    <property type="entry name" value="G-type lectin S-receptor-like serine/threonine-protein kinase"/>
    <property type="match status" value="2"/>
</dbReference>
<evidence type="ECO:0000256" key="3">
    <source>
        <dbReference type="ARBA" id="ARBA00023180"/>
    </source>
</evidence>
<accession>A0AAD5J413</accession>
<keyword evidence="4" id="KW-0812">Transmembrane</keyword>
<dbReference type="Pfam" id="PF07714">
    <property type="entry name" value="PK_Tyr_Ser-Thr"/>
    <property type="match status" value="1"/>
</dbReference>
<dbReference type="Gene3D" id="3.30.200.20">
    <property type="entry name" value="Phosphorylase Kinase, domain 1"/>
    <property type="match status" value="1"/>
</dbReference>
<keyword evidence="2" id="KW-1015">Disulfide bond</keyword>
<feature type="chain" id="PRO_5041954106" evidence="5">
    <location>
        <begin position="26"/>
        <end position="1241"/>
    </location>
</feature>